<evidence type="ECO:0000256" key="1">
    <source>
        <dbReference type="ARBA" id="ARBA00004123"/>
    </source>
</evidence>
<dbReference type="AlphaFoldDB" id="A0AAD1ZS95"/>
<dbReference type="PANTHER" id="PTHR31541:SF25">
    <property type="entry name" value="GAMMA-GLIADIN B"/>
    <property type="match status" value="1"/>
</dbReference>
<proteinExistence type="predicted"/>
<name>A0AAD1ZS95_9LAMI</name>
<keyword evidence="8" id="KW-1185">Reference proteome</keyword>
<evidence type="ECO:0000313" key="7">
    <source>
        <dbReference type="EMBL" id="CAI9774893.1"/>
    </source>
</evidence>
<dbReference type="EMBL" id="OU503048">
    <property type="protein sequence ID" value="CAI9774893.1"/>
    <property type="molecule type" value="Genomic_DNA"/>
</dbReference>
<accession>A0AAD1ZS95</accession>
<sequence>MHEAGISDEECMLIDKPTMIITQDYSNPGIEKLQINNENNYGRVEEEDTYWEDWSRETGKDDASKKLKEISVKKIIENKYEAALEVQLREKSLKKPVVEAPLESDSTIMSSEISDGKIKSKEKLKSNGRIGEGSSSRSNKKSCINLREEPAPPLPVQFKNAVLALAQGRTVSEAKLVIQKQLFPTDIAKDQNRFTIPVNQIREEFLSNEEKIYLSKYVSKGRKMAMEAMIIEPLLREGTVELRRWDLKKYSGRSSMSYVLNKNWGTLCENNKLEVGNVLQLWAFRVDGELLFVLVKLA</sequence>
<dbReference type="InterPro" id="IPR015300">
    <property type="entry name" value="DNA-bd_pseudobarrel_sf"/>
</dbReference>
<evidence type="ECO:0000313" key="8">
    <source>
        <dbReference type="Proteomes" id="UP000834106"/>
    </source>
</evidence>
<dbReference type="Proteomes" id="UP000834106">
    <property type="component" value="Chromosome 13"/>
</dbReference>
<evidence type="ECO:0000256" key="5">
    <source>
        <dbReference type="ARBA" id="ARBA00023242"/>
    </source>
</evidence>
<keyword evidence="4" id="KW-0804">Transcription</keyword>
<dbReference type="Pfam" id="PF03754">
    <property type="entry name" value="At2g31720-like"/>
    <property type="match status" value="1"/>
</dbReference>
<organism evidence="7 8">
    <name type="scientific">Fraxinus pennsylvanica</name>
    <dbReference type="NCBI Taxonomy" id="56036"/>
    <lineage>
        <taxon>Eukaryota</taxon>
        <taxon>Viridiplantae</taxon>
        <taxon>Streptophyta</taxon>
        <taxon>Embryophyta</taxon>
        <taxon>Tracheophyta</taxon>
        <taxon>Spermatophyta</taxon>
        <taxon>Magnoliopsida</taxon>
        <taxon>eudicotyledons</taxon>
        <taxon>Gunneridae</taxon>
        <taxon>Pentapetalae</taxon>
        <taxon>asterids</taxon>
        <taxon>lamiids</taxon>
        <taxon>Lamiales</taxon>
        <taxon>Oleaceae</taxon>
        <taxon>Oleeae</taxon>
        <taxon>Fraxinus</taxon>
    </lineage>
</organism>
<dbReference type="GO" id="GO:0005634">
    <property type="term" value="C:nucleus"/>
    <property type="evidence" value="ECO:0007669"/>
    <property type="project" value="UniProtKB-SubCell"/>
</dbReference>
<dbReference type="SUPFAM" id="SSF101936">
    <property type="entry name" value="DNA-binding pseudobarrel domain"/>
    <property type="match status" value="1"/>
</dbReference>
<reference evidence="7" key="1">
    <citation type="submission" date="2023-05" db="EMBL/GenBank/DDBJ databases">
        <authorList>
            <person name="Huff M."/>
        </authorList>
    </citation>
    <scope>NUCLEOTIDE SEQUENCE</scope>
</reference>
<evidence type="ECO:0000256" key="2">
    <source>
        <dbReference type="ARBA" id="ARBA00023015"/>
    </source>
</evidence>
<evidence type="ECO:0000256" key="4">
    <source>
        <dbReference type="ARBA" id="ARBA00023163"/>
    </source>
</evidence>
<evidence type="ECO:0000256" key="6">
    <source>
        <dbReference type="SAM" id="MobiDB-lite"/>
    </source>
</evidence>
<evidence type="ECO:0008006" key="9">
    <source>
        <dbReference type="Google" id="ProtNLM"/>
    </source>
</evidence>
<gene>
    <name evidence="7" type="ORF">FPE_LOCUS22323</name>
</gene>
<dbReference type="InterPro" id="IPR005508">
    <property type="entry name" value="At2g31720-like"/>
</dbReference>
<protein>
    <recommendedName>
        <fullName evidence="9">TF-B3 domain-containing protein</fullName>
    </recommendedName>
</protein>
<comment type="subcellular location">
    <subcellularLocation>
        <location evidence="1">Nucleus</location>
    </subcellularLocation>
</comment>
<dbReference type="GO" id="GO:0003677">
    <property type="term" value="F:DNA binding"/>
    <property type="evidence" value="ECO:0007669"/>
    <property type="project" value="UniProtKB-KW"/>
</dbReference>
<keyword evidence="3" id="KW-0238">DNA-binding</keyword>
<keyword evidence="2" id="KW-0805">Transcription regulation</keyword>
<feature type="compositionally biased region" description="Basic and acidic residues" evidence="6">
    <location>
        <begin position="114"/>
        <end position="125"/>
    </location>
</feature>
<feature type="region of interest" description="Disordered" evidence="6">
    <location>
        <begin position="109"/>
        <end position="142"/>
    </location>
</feature>
<dbReference type="Gene3D" id="2.40.330.10">
    <property type="entry name" value="DNA-binding pseudobarrel domain"/>
    <property type="match status" value="1"/>
</dbReference>
<keyword evidence="5" id="KW-0539">Nucleus</keyword>
<evidence type="ECO:0000256" key="3">
    <source>
        <dbReference type="ARBA" id="ARBA00023125"/>
    </source>
</evidence>
<dbReference type="PANTHER" id="PTHR31541">
    <property type="entry name" value="B3 DOMAIN PLANT PROTEIN-RELATED"/>
    <property type="match status" value="1"/>
</dbReference>